<dbReference type="RefSeq" id="WP_269699032.1">
    <property type="nucleotide sequence ID" value="NZ_CP080388.1"/>
</dbReference>
<keyword evidence="10" id="KW-0718">Serine biosynthesis</keyword>
<organism evidence="13 14">
    <name type="scientific">Agrobacterium cucumeris</name>
    <dbReference type="NCBI Taxonomy" id="2862866"/>
    <lineage>
        <taxon>Bacteria</taxon>
        <taxon>Pseudomonadati</taxon>
        <taxon>Pseudomonadota</taxon>
        <taxon>Alphaproteobacteria</taxon>
        <taxon>Hyphomicrobiales</taxon>
        <taxon>Rhizobiaceae</taxon>
        <taxon>Rhizobium/Agrobacterium group</taxon>
        <taxon>Agrobacterium</taxon>
    </lineage>
</organism>
<dbReference type="CDD" id="cd01494">
    <property type="entry name" value="AAT_I"/>
    <property type="match status" value="1"/>
</dbReference>
<evidence type="ECO:0000256" key="5">
    <source>
        <dbReference type="ARBA" id="ARBA00022490"/>
    </source>
</evidence>
<dbReference type="EMBL" id="CP080388">
    <property type="protein sequence ID" value="WHO10472.1"/>
    <property type="molecule type" value="Genomic_DNA"/>
</dbReference>
<dbReference type="GO" id="GO:0004648">
    <property type="term" value="F:O-phospho-L-serine:2-oxoglutarate aminotransferase activity"/>
    <property type="evidence" value="ECO:0007669"/>
    <property type="project" value="UniProtKB-EC"/>
</dbReference>
<accession>A0ABY8RU50</accession>
<evidence type="ECO:0000256" key="12">
    <source>
        <dbReference type="SAM" id="MobiDB-lite"/>
    </source>
</evidence>
<evidence type="ECO:0000256" key="8">
    <source>
        <dbReference type="ARBA" id="ARBA00022679"/>
    </source>
</evidence>
<dbReference type="PANTHER" id="PTHR21152">
    <property type="entry name" value="AMINOTRANSFERASE CLASS V"/>
    <property type="match status" value="1"/>
</dbReference>
<keyword evidence="14" id="KW-1185">Reference proteome</keyword>
<dbReference type="PIRSF" id="PIRSF000525">
    <property type="entry name" value="SerC"/>
    <property type="match status" value="1"/>
</dbReference>
<evidence type="ECO:0000256" key="9">
    <source>
        <dbReference type="ARBA" id="ARBA00022898"/>
    </source>
</evidence>
<dbReference type="Proteomes" id="UP001225611">
    <property type="component" value="Chromosome 2"/>
</dbReference>
<gene>
    <name evidence="13" type="ORF">KZ699_18385</name>
</gene>
<evidence type="ECO:0000256" key="4">
    <source>
        <dbReference type="ARBA" id="ARBA00013030"/>
    </source>
</evidence>
<dbReference type="PANTHER" id="PTHR21152:SF40">
    <property type="entry name" value="ALANINE--GLYOXYLATE AMINOTRANSFERASE"/>
    <property type="match status" value="1"/>
</dbReference>
<keyword evidence="8 13" id="KW-0808">Transferase</keyword>
<feature type="region of interest" description="Disordered" evidence="12">
    <location>
        <begin position="1"/>
        <end position="21"/>
    </location>
</feature>
<protein>
    <recommendedName>
        <fullName evidence="4">phosphoserine transaminase</fullName>
        <ecNumber evidence="4">2.6.1.52</ecNumber>
    </recommendedName>
</protein>
<evidence type="ECO:0000256" key="6">
    <source>
        <dbReference type="ARBA" id="ARBA00022576"/>
    </source>
</evidence>
<evidence type="ECO:0000256" key="3">
    <source>
        <dbReference type="ARBA" id="ARBA00006904"/>
    </source>
</evidence>
<keyword evidence="5" id="KW-0963">Cytoplasm</keyword>
<comment type="similarity">
    <text evidence="3">Belongs to the class-V pyridoxal-phosphate-dependent aminotransferase family. SerC subfamily.</text>
</comment>
<dbReference type="SUPFAM" id="SSF53383">
    <property type="entry name" value="PLP-dependent transferases"/>
    <property type="match status" value="1"/>
</dbReference>
<dbReference type="InterPro" id="IPR022278">
    <property type="entry name" value="Pser_aminoTfrase"/>
</dbReference>
<dbReference type="InterPro" id="IPR006271">
    <property type="entry name" value="Pser_aminoTfrase_methanosarc"/>
</dbReference>
<comment type="pathway">
    <text evidence="2">Amino-acid biosynthesis; L-serine biosynthesis; L-serine from 3-phospho-D-glycerate: step 2/3.</text>
</comment>
<dbReference type="Gene3D" id="3.40.640.10">
    <property type="entry name" value="Type I PLP-dependent aspartate aminotransferase-like (Major domain)"/>
    <property type="match status" value="1"/>
</dbReference>
<dbReference type="InterPro" id="IPR015424">
    <property type="entry name" value="PyrdxlP-dep_Trfase"/>
</dbReference>
<dbReference type="EC" id="2.6.1.52" evidence="4"/>
<dbReference type="NCBIfam" id="TIGR01365">
    <property type="entry name" value="serC_2"/>
    <property type="match status" value="1"/>
</dbReference>
<comment type="cofactor">
    <cofactor evidence="1">
        <name>pyridoxal 5'-phosphate</name>
        <dbReference type="ChEBI" id="CHEBI:597326"/>
    </cofactor>
</comment>
<keyword evidence="6 13" id="KW-0032">Aminotransferase</keyword>
<evidence type="ECO:0000256" key="1">
    <source>
        <dbReference type="ARBA" id="ARBA00001933"/>
    </source>
</evidence>
<dbReference type="InterPro" id="IPR015421">
    <property type="entry name" value="PyrdxlP-dep_Trfase_major"/>
</dbReference>
<name>A0ABY8RU50_9HYPH</name>
<evidence type="ECO:0000313" key="14">
    <source>
        <dbReference type="Proteomes" id="UP001225611"/>
    </source>
</evidence>
<reference evidence="13 14" key="1">
    <citation type="journal article" date="2023" name="Syst. Appl. Microbiol.">
        <title>Agrobacterium cucumeris sp. nov. isolated from crazy roots on cucumber (Cucumis sativus).</title>
        <authorList>
            <person name="Warabieda M."/>
            <person name="Kuzmanovic N."/>
            <person name="Trzcinski P."/>
            <person name="Pulawska J."/>
        </authorList>
    </citation>
    <scope>NUCLEOTIDE SEQUENCE [LARGE SCALE GENOMIC DNA]</scope>
    <source>
        <strain evidence="13 14">O132</strain>
    </source>
</reference>
<evidence type="ECO:0000256" key="11">
    <source>
        <dbReference type="ARBA" id="ARBA00049007"/>
    </source>
</evidence>
<proteinExistence type="inferred from homology"/>
<evidence type="ECO:0000256" key="7">
    <source>
        <dbReference type="ARBA" id="ARBA00022605"/>
    </source>
</evidence>
<evidence type="ECO:0000256" key="2">
    <source>
        <dbReference type="ARBA" id="ARBA00005099"/>
    </source>
</evidence>
<keyword evidence="7" id="KW-0028">Amino-acid biosynthesis</keyword>
<evidence type="ECO:0000256" key="10">
    <source>
        <dbReference type="ARBA" id="ARBA00023299"/>
    </source>
</evidence>
<keyword evidence="9" id="KW-0663">Pyridoxal phosphate</keyword>
<dbReference type="InterPro" id="IPR015422">
    <property type="entry name" value="PyrdxlP-dep_Trfase_small"/>
</dbReference>
<comment type="catalytic activity">
    <reaction evidence="11">
        <text>O-phospho-L-serine + 2-oxoglutarate = 3-phosphooxypyruvate + L-glutamate</text>
        <dbReference type="Rhea" id="RHEA:14329"/>
        <dbReference type="ChEBI" id="CHEBI:16810"/>
        <dbReference type="ChEBI" id="CHEBI:18110"/>
        <dbReference type="ChEBI" id="CHEBI:29985"/>
        <dbReference type="ChEBI" id="CHEBI:57524"/>
        <dbReference type="EC" id="2.6.1.52"/>
    </reaction>
</comment>
<sequence>MTDIVKPDLRPGNTHFSSGPCSKRPGWSLDALSDAPLGRSHRAKVGKDKLKQAIDLTREILNVPADYRIGIVPASDTGAVEMALWSLLGERGVDMLAWESFGAGWVTDVVKQLKLKDVRKFEADYGLLPNLAEVDFDRDVVFTWNGTTSGVRVANADFIPADRKGLTICDATSAAFAQDMDFTKLDVVTFSWQKVLGGEGGHGVIILSPRAVERLLSYSPTWPLPKIFRMVSGGKLIEGIFTGETINTPSMLCVEDYIDALLWAKNLGGLKALIGRADANAKVIYDFIEKNDWIANLAVKPETRSNTSVCLKIVDPEVQALDAAAQADFAKGVVALLEKENVALDIGAYRDAPSGLRIWAGATIETADMEAVMPWLAWAYQTQKAALSKAAA</sequence>
<dbReference type="Gene3D" id="3.90.1150.10">
    <property type="entry name" value="Aspartate Aminotransferase, domain 1"/>
    <property type="match status" value="1"/>
</dbReference>
<dbReference type="NCBIfam" id="NF002841">
    <property type="entry name" value="PRK03080.1-2"/>
    <property type="match status" value="1"/>
</dbReference>
<evidence type="ECO:0000313" key="13">
    <source>
        <dbReference type="EMBL" id="WHO10472.1"/>
    </source>
</evidence>